<protein>
    <submittedName>
        <fullName evidence="5">Multiple sugar transport system substrate-binding protein</fullName>
    </submittedName>
</protein>
<dbReference type="RefSeq" id="WP_205006049.1">
    <property type="nucleotide sequence ID" value="NZ_CBCRXA010000006.1"/>
</dbReference>
<comment type="caution">
    <text evidence="5">The sequence shown here is derived from an EMBL/GenBank/DDBJ whole genome shotgun (WGS) entry which is preliminary data.</text>
</comment>
<proteinExistence type="inferred from homology"/>
<reference evidence="5 6" key="1">
    <citation type="submission" date="2021-01" db="EMBL/GenBank/DDBJ databases">
        <title>Genomic Encyclopedia of Type Strains, Phase IV (KMG-IV): sequencing the most valuable type-strain genomes for metagenomic binning, comparative biology and taxonomic classification.</title>
        <authorList>
            <person name="Goeker M."/>
        </authorList>
    </citation>
    <scope>NUCLEOTIDE SEQUENCE [LARGE SCALE GENOMIC DNA]</scope>
    <source>
        <strain evidence="5 6">DSM 100968</strain>
    </source>
</reference>
<sequence length="420" mass="46078">MKKMSKTITAVLLSLVLILSFGLSGCSSSATTSGSSAKNKSITVWFFGDQPQPFQKLVKKFQKQSGIQVNVQAIPWANAHDKLLTAIASKSGPDVITMGTSWMPEFVKAGALADLTPYIKDNPNLKQSNFFKGSVATAEYNGKYYGAPWYVDTRVLFYRTDLLKKVGYSSAPKTWNELLDAATKLSKRGKGYYGLTIDPKEQSTAFMFARQNGSNLIENGKAQFNQPAFVGAINYMNQFIKQGATPKTDLGIDLTQSFGGKGIVPMFISGSWNINTINTTIPDVKGKWATAVLPKGKVNNKSILGGADLTIFQYSKNKANSAKLINYLSGTRAQMDWLKISTDVPAVTAAWENKALKDDPLYKTFGEQAKTAEPLPLVPQFEQIAQNELASWEKIYRSGADVQKTMDAFNSSSQKLLDQK</sequence>
<dbReference type="PANTHER" id="PTHR30061:SF50">
    <property type="entry name" value="MALTOSE_MALTODEXTRIN-BINDING PERIPLASMIC PROTEIN"/>
    <property type="match status" value="1"/>
</dbReference>
<organism evidence="5 6">
    <name type="scientific">Sporolactobacillus spathodeae</name>
    <dbReference type="NCBI Taxonomy" id="1465502"/>
    <lineage>
        <taxon>Bacteria</taxon>
        <taxon>Bacillati</taxon>
        <taxon>Bacillota</taxon>
        <taxon>Bacilli</taxon>
        <taxon>Bacillales</taxon>
        <taxon>Sporolactobacillaceae</taxon>
        <taxon>Sporolactobacillus</taxon>
    </lineage>
</organism>
<evidence type="ECO:0000256" key="2">
    <source>
        <dbReference type="ARBA" id="ARBA00022448"/>
    </source>
</evidence>
<feature type="signal peptide" evidence="4">
    <location>
        <begin position="1"/>
        <end position="29"/>
    </location>
</feature>
<accession>A0ABS2Q7E2</accession>
<keyword evidence="2" id="KW-0813">Transport</keyword>
<dbReference type="Pfam" id="PF01547">
    <property type="entry name" value="SBP_bac_1"/>
    <property type="match status" value="1"/>
</dbReference>
<dbReference type="PROSITE" id="PS51257">
    <property type="entry name" value="PROKAR_LIPOPROTEIN"/>
    <property type="match status" value="1"/>
</dbReference>
<dbReference type="SUPFAM" id="SSF53850">
    <property type="entry name" value="Periplasmic binding protein-like II"/>
    <property type="match status" value="1"/>
</dbReference>
<evidence type="ECO:0000313" key="6">
    <source>
        <dbReference type="Proteomes" id="UP000823201"/>
    </source>
</evidence>
<dbReference type="InterPro" id="IPR006059">
    <property type="entry name" value="SBP"/>
</dbReference>
<evidence type="ECO:0000256" key="1">
    <source>
        <dbReference type="ARBA" id="ARBA00008520"/>
    </source>
</evidence>
<name>A0ABS2Q7E2_9BACL</name>
<keyword evidence="6" id="KW-1185">Reference proteome</keyword>
<evidence type="ECO:0000256" key="4">
    <source>
        <dbReference type="SAM" id="SignalP"/>
    </source>
</evidence>
<keyword evidence="3 4" id="KW-0732">Signal</keyword>
<gene>
    <name evidence="5" type="ORF">JOC27_001163</name>
</gene>
<feature type="chain" id="PRO_5045560381" evidence="4">
    <location>
        <begin position="30"/>
        <end position="420"/>
    </location>
</feature>
<evidence type="ECO:0000313" key="5">
    <source>
        <dbReference type="EMBL" id="MBM7657713.1"/>
    </source>
</evidence>
<dbReference type="EMBL" id="JAFBEV010000008">
    <property type="protein sequence ID" value="MBM7657713.1"/>
    <property type="molecule type" value="Genomic_DNA"/>
</dbReference>
<dbReference type="Proteomes" id="UP000823201">
    <property type="component" value="Unassembled WGS sequence"/>
</dbReference>
<dbReference type="Gene3D" id="3.40.190.10">
    <property type="entry name" value="Periplasmic binding protein-like II"/>
    <property type="match status" value="2"/>
</dbReference>
<keyword evidence="5" id="KW-0762">Sugar transport</keyword>
<dbReference type="CDD" id="cd14747">
    <property type="entry name" value="PBP2_MalE"/>
    <property type="match status" value="1"/>
</dbReference>
<comment type="similarity">
    <text evidence="1">Belongs to the bacterial solute-binding protein 1 family.</text>
</comment>
<evidence type="ECO:0000256" key="3">
    <source>
        <dbReference type="ARBA" id="ARBA00022729"/>
    </source>
</evidence>
<dbReference type="PANTHER" id="PTHR30061">
    <property type="entry name" value="MALTOSE-BINDING PERIPLASMIC PROTEIN"/>
    <property type="match status" value="1"/>
</dbReference>